<name>A0A7J8KDW0_ROUAE</name>
<dbReference type="Gene3D" id="3.40.50.1820">
    <property type="entry name" value="alpha/beta hydrolase"/>
    <property type="match status" value="1"/>
</dbReference>
<evidence type="ECO:0000256" key="2">
    <source>
        <dbReference type="ARBA" id="ARBA00022801"/>
    </source>
</evidence>
<comment type="caution">
    <text evidence="5">The sequence shown here is derived from an EMBL/GenBank/DDBJ whole genome shotgun (WGS) entry which is preliminary data.</text>
</comment>
<keyword evidence="3" id="KW-0442">Lipid degradation</keyword>
<reference evidence="5 6" key="1">
    <citation type="journal article" date="2020" name="Nature">
        <title>Six reference-quality genomes reveal evolution of bat adaptations.</title>
        <authorList>
            <person name="Jebb D."/>
            <person name="Huang Z."/>
            <person name="Pippel M."/>
            <person name="Hughes G.M."/>
            <person name="Lavrichenko K."/>
            <person name="Devanna P."/>
            <person name="Winkler S."/>
            <person name="Jermiin L.S."/>
            <person name="Skirmuntt E.C."/>
            <person name="Katzourakis A."/>
            <person name="Burkitt-Gray L."/>
            <person name="Ray D.A."/>
            <person name="Sullivan K.A.M."/>
            <person name="Roscito J.G."/>
            <person name="Kirilenko B.M."/>
            <person name="Davalos L.M."/>
            <person name="Corthals A.P."/>
            <person name="Power M.L."/>
            <person name="Jones G."/>
            <person name="Ransome R.D."/>
            <person name="Dechmann D.K.N."/>
            <person name="Locatelli A.G."/>
            <person name="Puechmaille S.J."/>
            <person name="Fedrigo O."/>
            <person name="Jarvis E.D."/>
            <person name="Hiller M."/>
            <person name="Vernes S.C."/>
            <person name="Myers E.W."/>
            <person name="Teeling E.C."/>
        </authorList>
    </citation>
    <scope>NUCLEOTIDE SEQUENCE [LARGE SCALE GENOMIC DNA]</scope>
    <source>
        <strain evidence="5">MRouAeg1</strain>
        <tissue evidence="5">Muscle</tissue>
    </source>
</reference>
<evidence type="ECO:0000313" key="5">
    <source>
        <dbReference type="EMBL" id="KAF6507028.1"/>
    </source>
</evidence>
<evidence type="ECO:0000313" key="6">
    <source>
        <dbReference type="Proteomes" id="UP000593571"/>
    </source>
</evidence>
<accession>A0A7J8KDW0</accession>
<keyword evidence="6" id="KW-1185">Reference proteome</keyword>
<evidence type="ECO:0000256" key="4">
    <source>
        <dbReference type="ARBA" id="ARBA00023098"/>
    </source>
</evidence>
<evidence type="ECO:0000256" key="1">
    <source>
        <dbReference type="ARBA" id="ARBA00013201"/>
    </source>
</evidence>
<dbReference type="GO" id="GO:0016042">
    <property type="term" value="P:lipid catabolic process"/>
    <property type="evidence" value="ECO:0007669"/>
    <property type="project" value="UniProtKB-KW"/>
</dbReference>
<dbReference type="AlphaFoldDB" id="A0A7J8KDW0"/>
<dbReference type="EMBL" id="JACASE010000001">
    <property type="protein sequence ID" value="KAF6507028.1"/>
    <property type="molecule type" value="Genomic_DNA"/>
</dbReference>
<keyword evidence="4" id="KW-0443">Lipid metabolism</keyword>
<evidence type="ECO:0000256" key="3">
    <source>
        <dbReference type="ARBA" id="ARBA00022963"/>
    </source>
</evidence>
<organism evidence="5 6">
    <name type="scientific">Rousettus aegyptiacus</name>
    <name type="common">Egyptian fruit bat</name>
    <name type="synonym">Pteropus aegyptiacus</name>
    <dbReference type="NCBI Taxonomy" id="9407"/>
    <lineage>
        <taxon>Eukaryota</taxon>
        <taxon>Metazoa</taxon>
        <taxon>Chordata</taxon>
        <taxon>Craniata</taxon>
        <taxon>Vertebrata</taxon>
        <taxon>Euteleostomi</taxon>
        <taxon>Mammalia</taxon>
        <taxon>Eutheria</taxon>
        <taxon>Laurasiatheria</taxon>
        <taxon>Chiroptera</taxon>
        <taxon>Yinpterochiroptera</taxon>
        <taxon>Pteropodoidea</taxon>
        <taxon>Pteropodidae</taxon>
        <taxon>Rousettinae</taxon>
        <taxon>Rousettus</taxon>
    </lineage>
</organism>
<protein>
    <recommendedName>
        <fullName evidence="1">1-alkyl-2-acetylglycerophosphocholine esterase</fullName>
        <ecNumber evidence="1">3.1.1.47</ecNumber>
    </recommendedName>
</protein>
<dbReference type="InterPro" id="IPR029058">
    <property type="entry name" value="AB_hydrolase_fold"/>
</dbReference>
<dbReference type="GO" id="GO:0003847">
    <property type="term" value="F:1-alkyl-2-acetylglycerophosphocholine esterase activity"/>
    <property type="evidence" value="ECO:0007669"/>
    <property type="project" value="UniProtKB-EC"/>
</dbReference>
<dbReference type="PANTHER" id="PTHR10272">
    <property type="entry name" value="PLATELET-ACTIVATING FACTOR ACETYLHYDROLASE"/>
    <property type="match status" value="1"/>
</dbReference>
<dbReference type="Pfam" id="PF03403">
    <property type="entry name" value="PAF-AH_p_II"/>
    <property type="match status" value="1"/>
</dbReference>
<gene>
    <name evidence="5" type="ORF">HJG63_014861</name>
</gene>
<dbReference type="Proteomes" id="UP000593571">
    <property type="component" value="Unassembled WGS sequence"/>
</dbReference>
<dbReference type="PANTHER" id="PTHR10272:SF6">
    <property type="entry name" value="PLATELET-ACTIVATING FACTOR ACETYLHYDROLASE 2, CYTOPLASMIC"/>
    <property type="match status" value="1"/>
</dbReference>
<dbReference type="EC" id="3.1.1.47" evidence="1"/>
<keyword evidence="2 5" id="KW-0378">Hydrolase</keyword>
<sequence length="99" mass="11424">MKMGINQSVRFPPVTGPYLVGCGDVMEGQSLQGTFFRLFYPCQEAEETMEQPLWIPRYEYWTGLADFLQFNKYLGGLLFNLAMGRYIQPSAWSWPPMAL</sequence>
<proteinExistence type="predicted"/>